<comment type="caution">
    <text evidence="2">The sequence shown here is derived from an EMBL/GenBank/DDBJ whole genome shotgun (WGS) entry which is preliminary data.</text>
</comment>
<proteinExistence type="predicted"/>
<evidence type="ECO:0000256" key="1">
    <source>
        <dbReference type="SAM" id="Coils"/>
    </source>
</evidence>
<feature type="coiled-coil region" evidence="1">
    <location>
        <begin position="211"/>
        <end position="265"/>
    </location>
</feature>
<feature type="coiled-coil region" evidence="1">
    <location>
        <begin position="12"/>
        <end position="79"/>
    </location>
</feature>
<keyword evidence="1" id="KW-0175">Coiled coil</keyword>
<dbReference type="EMBL" id="DTLS01000003">
    <property type="protein sequence ID" value="HGZ59597.1"/>
    <property type="molecule type" value="Genomic_DNA"/>
</dbReference>
<sequence>MEMYIEELPDDIRNAAARVRDLYAKITELNKEIEKLRREAKPLIDEVTEYAEKEYGARVRKNVENIQEAEKMLEAAKHKFRFIAKGLSKGVSLIVRFFERRSPVKKEVLIEAVRKYLEKVLREVGTNLEMYVRYMEEFDNLIKELEEATEVSKIEQVELKVKEESFRRPAYRRPARRRYAGFREFISNLGEKFRSFVQKVKDFIFDLTHTEKVVEEAYKELEDALSLASAEPITASRRRYAKTEEVRLNRVAMLLQEALRELKRR</sequence>
<protein>
    <submittedName>
        <fullName evidence="2">Uncharacterized protein</fullName>
    </submittedName>
</protein>
<accession>A0A7J3SJ77</accession>
<name>A0A7J3SJ77_9CREN</name>
<evidence type="ECO:0000313" key="2">
    <source>
        <dbReference type="EMBL" id="HGZ59597.1"/>
    </source>
</evidence>
<organism evidence="2">
    <name type="scientific">Fervidicoccus fontis</name>
    <dbReference type="NCBI Taxonomy" id="683846"/>
    <lineage>
        <taxon>Archaea</taxon>
        <taxon>Thermoproteota</taxon>
        <taxon>Thermoprotei</taxon>
        <taxon>Fervidicoccales</taxon>
        <taxon>Fervidicoccaceae</taxon>
        <taxon>Fervidicoccus</taxon>
    </lineage>
</organism>
<gene>
    <name evidence="2" type="ORF">ENW83_00075</name>
</gene>
<dbReference type="AlphaFoldDB" id="A0A7J3SJ77"/>
<feature type="coiled-coil region" evidence="1">
    <location>
        <begin position="128"/>
        <end position="155"/>
    </location>
</feature>
<reference evidence="2" key="1">
    <citation type="journal article" date="2020" name="mSystems">
        <title>Genome- and Community-Level Interaction Insights into Carbon Utilization and Element Cycling Functions of Hydrothermarchaeota in Hydrothermal Sediment.</title>
        <authorList>
            <person name="Zhou Z."/>
            <person name="Liu Y."/>
            <person name="Xu W."/>
            <person name="Pan J."/>
            <person name="Luo Z.H."/>
            <person name="Li M."/>
        </authorList>
    </citation>
    <scope>NUCLEOTIDE SEQUENCE [LARGE SCALE GENOMIC DNA]</scope>
    <source>
        <strain evidence="2">SpSt-885</strain>
    </source>
</reference>